<evidence type="ECO:0000313" key="1">
    <source>
        <dbReference type="EMBL" id="KAF2088629.1"/>
    </source>
</evidence>
<protein>
    <submittedName>
        <fullName evidence="1">Uncharacterized protein</fullName>
    </submittedName>
</protein>
<dbReference type="PANTHER" id="PTHR38846">
    <property type="entry name" value="C3H1-TYPE DOMAIN-CONTAINING PROTEIN"/>
    <property type="match status" value="1"/>
</dbReference>
<organism evidence="1 2">
    <name type="scientific">Saccharata proteae CBS 121410</name>
    <dbReference type="NCBI Taxonomy" id="1314787"/>
    <lineage>
        <taxon>Eukaryota</taxon>
        <taxon>Fungi</taxon>
        <taxon>Dikarya</taxon>
        <taxon>Ascomycota</taxon>
        <taxon>Pezizomycotina</taxon>
        <taxon>Dothideomycetes</taxon>
        <taxon>Dothideomycetes incertae sedis</taxon>
        <taxon>Botryosphaeriales</taxon>
        <taxon>Saccharataceae</taxon>
        <taxon>Saccharata</taxon>
    </lineage>
</organism>
<reference evidence="1" key="1">
    <citation type="journal article" date="2020" name="Stud. Mycol.">
        <title>101 Dothideomycetes genomes: a test case for predicting lifestyles and emergence of pathogens.</title>
        <authorList>
            <person name="Haridas S."/>
            <person name="Albert R."/>
            <person name="Binder M."/>
            <person name="Bloem J."/>
            <person name="Labutti K."/>
            <person name="Salamov A."/>
            <person name="Andreopoulos B."/>
            <person name="Baker S."/>
            <person name="Barry K."/>
            <person name="Bills G."/>
            <person name="Bluhm B."/>
            <person name="Cannon C."/>
            <person name="Castanera R."/>
            <person name="Culley D."/>
            <person name="Daum C."/>
            <person name="Ezra D."/>
            <person name="Gonzalez J."/>
            <person name="Henrissat B."/>
            <person name="Kuo A."/>
            <person name="Liang C."/>
            <person name="Lipzen A."/>
            <person name="Lutzoni F."/>
            <person name="Magnuson J."/>
            <person name="Mondo S."/>
            <person name="Nolan M."/>
            <person name="Ohm R."/>
            <person name="Pangilinan J."/>
            <person name="Park H.-J."/>
            <person name="Ramirez L."/>
            <person name="Alfaro M."/>
            <person name="Sun H."/>
            <person name="Tritt A."/>
            <person name="Yoshinaga Y."/>
            <person name="Zwiers L.-H."/>
            <person name="Turgeon B."/>
            <person name="Goodwin S."/>
            <person name="Spatafora J."/>
            <person name="Crous P."/>
            <person name="Grigoriev I."/>
        </authorList>
    </citation>
    <scope>NUCLEOTIDE SEQUENCE</scope>
    <source>
        <strain evidence="1">CBS 121410</strain>
    </source>
</reference>
<proteinExistence type="predicted"/>
<sequence length="285" mass="32546">MAAKAPDPADALAAALADLAITEFDPATQLLEAFRQVASARNWGVDSPVWRKNWNLWFKQPYTAAQNPFKDEKHCAYFDEFGTFVTNPRSTLEQQFTHLANHQGWVKGTAKWESEHDRLYTEKGLHQTCGEPKSAVDGPYNAYFDKFEDFNPSRWKTLNQELNDLAKHQGWKKGDEDWKRERAELFGAEFATFFGTEGTLKEWQKFCASVGVGADLPSITACKKALKSVFINIVNVLEHERNADIPVIKHKNFNSFLKYTKAGKMFPLSDAKENKFLKALLRKLF</sequence>
<dbReference type="EMBL" id="ML978716">
    <property type="protein sequence ID" value="KAF2088629.1"/>
    <property type="molecule type" value="Genomic_DNA"/>
</dbReference>
<accession>A0A9P4HV49</accession>
<dbReference type="AlphaFoldDB" id="A0A9P4HV49"/>
<evidence type="ECO:0000313" key="2">
    <source>
        <dbReference type="Proteomes" id="UP000799776"/>
    </source>
</evidence>
<gene>
    <name evidence="1" type="ORF">K490DRAFT_64674</name>
</gene>
<comment type="caution">
    <text evidence="1">The sequence shown here is derived from an EMBL/GenBank/DDBJ whole genome shotgun (WGS) entry which is preliminary data.</text>
</comment>
<name>A0A9P4HV49_9PEZI</name>
<dbReference type="OrthoDB" id="6105938at2759"/>
<keyword evidence="2" id="KW-1185">Reference proteome</keyword>
<dbReference type="PANTHER" id="PTHR38846:SF1">
    <property type="entry name" value="C3H1-TYPE DOMAIN-CONTAINING PROTEIN"/>
    <property type="match status" value="1"/>
</dbReference>
<dbReference type="Proteomes" id="UP000799776">
    <property type="component" value="Unassembled WGS sequence"/>
</dbReference>